<name>E0IBH6_9BACL</name>
<dbReference type="AlphaFoldDB" id="E0IBH6"/>
<sequence>MRSSAKAGPIGQEYVPYARSSAKAGPIGQEYVPYMRFVMIAGIIVSRLASLAILRQETAPSAHMRAVFYCKMG</sequence>
<keyword evidence="1" id="KW-0472">Membrane</keyword>
<keyword evidence="1" id="KW-0812">Transmembrane</keyword>
<dbReference type="STRING" id="717606.PaecuDRAFT_3015"/>
<gene>
    <name evidence="2" type="ORF">PaecuDRAFT_3015</name>
</gene>
<evidence type="ECO:0000256" key="1">
    <source>
        <dbReference type="SAM" id="Phobius"/>
    </source>
</evidence>
<dbReference type="EMBL" id="AEDD01000008">
    <property type="protein sequence ID" value="EFM10056.1"/>
    <property type="molecule type" value="Genomic_DNA"/>
</dbReference>
<keyword evidence="3" id="KW-1185">Reference proteome</keyword>
<organism evidence="2 3">
    <name type="scientific">Paenibacillus curdlanolyticus YK9</name>
    <dbReference type="NCBI Taxonomy" id="717606"/>
    <lineage>
        <taxon>Bacteria</taxon>
        <taxon>Bacillati</taxon>
        <taxon>Bacillota</taxon>
        <taxon>Bacilli</taxon>
        <taxon>Bacillales</taxon>
        <taxon>Paenibacillaceae</taxon>
        <taxon>Paenibacillus</taxon>
    </lineage>
</organism>
<keyword evidence="1" id="KW-1133">Transmembrane helix</keyword>
<proteinExistence type="predicted"/>
<evidence type="ECO:0000313" key="2">
    <source>
        <dbReference type="EMBL" id="EFM10056.1"/>
    </source>
</evidence>
<reference evidence="2 3" key="1">
    <citation type="submission" date="2010-07" db="EMBL/GenBank/DDBJ databases">
        <title>The draft genome of Paenibacillus curdlanolyticus YK9.</title>
        <authorList>
            <consortium name="US DOE Joint Genome Institute (JGI-PGF)"/>
            <person name="Lucas S."/>
            <person name="Copeland A."/>
            <person name="Lapidus A."/>
            <person name="Cheng J.-F."/>
            <person name="Bruce D."/>
            <person name="Goodwin L."/>
            <person name="Pitluck S."/>
            <person name="Land M.L."/>
            <person name="Hauser L."/>
            <person name="Chang Y.-J."/>
            <person name="Jeffries C."/>
            <person name="Anderson I.J."/>
            <person name="Johnson E."/>
            <person name="Loganathan U."/>
            <person name="Mulhopadhyay B."/>
            <person name="Kyrpides N."/>
            <person name="Woyke T.J."/>
        </authorList>
    </citation>
    <scope>NUCLEOTIDE SEQUENCE [LARGE SCALE GENOMIC DNA]</scope>
    <source>
        <strain evidence="2 3">YK9</strain>
    </source>
</reference>
<dbReference type="Proteomes" id="UP000005387">
    <property type="component" value="Unassembled WGS sequence"/>
</dbReference>
<feature type="transmembrane region" description="Helical" evidence="1">
    <location>
        <begin position="34"/>
        <end position="54"/>
    </location>
</feature>
<accession>E0IBH6</accession>
<evidence type="ECO:0000313" key="3">
    <source>
        <dbReference type="Proteomes" id="UP000005387"/>
    </source>
</evidence>
<protein>
    <submittedName>
        <fullName evidence="2">Uncharacterized protein</fullName>
    </submittedName>
</protein>